<dbReference type="InterPro" id="IPR015270">
    <property type="entry name" value="RDM1_plant"/>
</dbReference>
<evidence type="ECO:0000313" key="3">
    <source>
        <dbReference type="Proteomes" id="UP001291623"/>
    </source>
</evidence>
<dbReference type="PANTHER" id="PTHR36366:SF4">
    <property type="entry name" value="PROTEIN RDM1-LIKE ISOFORM X1"/>
    <property type="match status" value="1"/>
</dbReference>
<accession>A0AAE1VD78</accession>
<dbReference type="EMBL" id="JAVYJV010000012">
    <property type="protein sequence ID" value="KAK4357129.1"/>
    <property type="molecule type" value="Genomic_DNA"/>
</dbReference>
<evidence type="ECO:0000256" key="1">
    <source>
        <dbReference type="SAM" id="MobiDB-lite"/>
    </source>
</evidence>
<reference evidence="2" key="1">
    <citation type="submission" date="2023-12" db="EMBL/GenBank/DDBJ databases">
        <title>Genome assembly of Anisodus tanguticus.</title>
        <authorList>
            <person name="Wang Y.-J."/>
        </authorList>
    </citation>
    <scope>NUCLEOTIDE SEQUENCE</scope>
    <source>
        <strain evidence="2">KB-2021</strain>
        <tissue evidence="2">Leaf</tissue>
    </source>
</reference>
<sequence length="258" mass="29367">MFLFSLNVCTFAAMKRALSFNDQGDVSSDESSDDHEAESEQMSNNITVDQVDEELVSEGTKIICDHLDMVKCESEQMNDNFNIGQGVEELILKVGTKTDSGLYKCRALTLLLPDEMLQLNHLAGNRNLKIPIAITQKSENVRRVHAEHIPIPAHTRSVIPCTSWRGLAASIKNFYGQPLHYLTNLCMKQWDQMRIGADDEDPLDMLIHLAKAESSIWLMEEVNRRTTSPHYIARLWHADPMYHVYIDPIFPKLQNPSK</sequence>
<name>A0AAE1VD78_9SOLA</name>
<feature type="region of interest" description="Disordered" evidence="1">
    <location>
        <begin position="22"/>
        <end position="48"/>
    </location>
</feature>
<dbReference type="AlphaFoldDB" id="A0AAE1VD78"/>
<dbReference type="InterPro" id="IPR036319">
    <property type="entry name" value="RDM1_sf"/>
</dbReference>
<evidence type="ECO:0000313" key="2">
    <source>
        <dbReference type="EMBL" id="KAK4357129.1"/>
    </source>
</evidence>
<dbReference type="GO" id="GO:0080188">
    <property type="term" value="P:gene silencing by siRNA-directed DNA methylation"/>
    <property type="evidence" value="ECO:0007669"/>
    <property type="project" value="InterPro"/>
</dbReference>
<comment type="caution">
    <text evidence="2">The sequence shown here is derived from an EMBL/GenBank/DDBJ whole genome shotgun (WGS) entry which is preliminary data.</text>
</comment>
<dbReference type="GO" id="GO:0000419">
    <property type="term" value="C:RNA polymerase V complex"/>
    <property type="evidence" value="ECO:0007669"/>
    <property type="project" value="TreeGrafter"/>
</dbReference>
<dbReference type="PANTHER" id="PTHR36366">
    <property type="entry name" value="PROTEIN RDM1"/>
    <property type="match status" value="1"/>
</dbReference>
<dbReference type="Gene3D" id="1.20.120.690">
    <property type="entry name" value="RDM1 protein domain"/>
    <property type="match status" value="1"/>
</dbReference>
<organism evidence="2 3">
    <name type="scientific">Anisodus tanguticus</name>
    <dbReference type="NCBI Taxonomy" id="243964"/>
    <lineage>
        <taxon>Eukaryota</taxon>
        <taxon>Viridiplantae</taxon>
        <taxon>Streptophyta</taxon>
        <taxon>Embryophyta</taxon>
        <taxon>Tracheophyta</taxon>
        <taxon>Spermatophyta</taxon>
        <taxon>Magnoliopsida</taxon>
        <taxon>eudicotyledons</taxon>
        <taxon>Gunneridae</taxon>
        <taxon>Pentapetalae</taxon>
        <taxon>asterids</taxon>
        <taxon>lamiids</taxon>
        <taxon>Solanales</taxon>
        <taxon>Solanaceae</taxon>
        <taxon>Solanoideae</taxon>
        <taxon>Hyoscyameae</taxon>
        <taxon>Anisodus</taxon>
    </lineage>
</organism>
<dbReference type="Proteomes" id="UP001291623">
    <property type="component" value="Unassembled WGS sequence"/>
</dbReference>
<proteinExistence type="predicted"/>
<dbReference type="Pfam" id="PF09187">
    <property type="entry name" value="RdDM_RDM1"/>
    <property type="match status" value="1"/>
</dbReference>
<protein>
    <submittedName>
        <fullName evidence="2">Uncharacterized protein</fullName>
    </submittedName>
</protein>
<feature type="compositionally biased region" description="Acidic residues" evidence="1">
    <location>
        <begin position="27"/>
        <end position="39"/>
    </location>
</feature>
<keyword evidence="3" id="KW-1185">Reference proteome</keyword>
<gene>
    <name evidence="2" type="ORF">RND71_022739</name>
</gene>
<dbReference type="SUPFAM" id="SSF109920">
    <property type="entry name" value="Hypothetical protein At3g22680"/>
    <property type="match status" value="1"/>
</dbReference>